<feature type="transmembrane region" description="Helical" evidence="1">
    <location>
        <begin position="31"/>
        <end position="52"/>
    </location>
</feature>
<keyword evidence="3" id="KW-1185">Reference proteome</keyword>
<evidence type="ECO:0008006" key="4">
    <source>
        <dbReference type="Google" id="ProtNLM"/>
    </source>
</evidence>
<gene>
    <name evidence="2" type="ORF">MUS1_06090</name>
</gene>
<proteinExistence type="predicted"/>
<protein>
    <recommendedName>
        <fullName evidence="4">DUF4381 domain-containing protein</fullName>
    </recommendedName>
</protein>
<organism evidence="2 3">
    <name type="scientific">Marinomonas ushuaiensis DSM 15871</name>
    <dbReference type="NCBI Taxonomy" id="1122207"/>
    <lineage>
        <taxon>Bacteria</taxon>
        <taxon>Pseudomonadati</taxon>
        <taxon>Pseudomonadota</taxon>
        <taxon>Gammaproteobacteria</taxon>
        <taxon>Oceanospirillales</taxon>
        <taxon>Oceanospirillaceae</taxon>
        <taxon>Marinomonas</taxon>
    </lineage>
</organism>
<evidence type="ECO:0000313" key="3">
    <source>
        <dbReference type="Proteomes" id="UP000054058"/>
    </source>
</evidence>
<dbReference type="OrthoDB" id="6106351at2"/>
<name>X7E3L8_9GAMM</name>
<evidence type="ECO:0000313" key="2">
    <source>
        <dbReference type="EMBL" id="ETX09763.1"/>
    </source>
</evidence>
<dbReference type="InterPro" id="IPR025489">
    <property type="entry name" value="DUF4381"/>
</dbReference>
<sequence>MPSGQTQATTMNLPNEAYLLPQSIPMWPPVWWTWLLLALLILLIGVFIFYRYRRYKKRTYRREALTAVTKSTDDLSDKECILLCHEIIRRCLISENKTEMAALPSTLLLEKIDRTMPKKYQFSLLGDTFFDGPYRHSVELTPEQRSAMIKTTRYWIRKHHA</sequence>
<dbReference type="eggNOG" id="ENOG50338HW">
    <property type="taxonomic scope" value="Bacteria"/>
</dbReference>
<reference evidence="2 3" key="1">
    <citation type="submission" date="2014-01" db="EMBL/GenBank/DDBJ databases">
        <title>Marinomonas ushuaiensis DSM 15871 Genome Sequencing.</title>
        <authorList>
            <person name="Lai Q."/>
            <person name="Shao Z.S."/>
        </authorList>
    </citation>
    <scope>NUCLEOTIDE SEQUENCE [LARGE SCALE GENOMIC DNA]</scope>
    <source>
        <strain evidence="2 3">DSM 15871</strain>
    </source>
</reference>
<keyword evidence="1" id="KW-0472">Membrane</keyword>
<dbReference type="AlphaFoldDB" id="X7E3L8"/>
<dbReference type="Pfam" id="PF14316">
    <property type="entry name" value="DUF4381"/>
    <property type="match status" value="1"/>
</dbReference>
<dbReference type="EMBL" id="JAMB01000015">
    <property type="protein sequence ID" value="ETX09763.1"/>
    <property type="molecule type" value="Genomic_DNA"/>
</dbReference>
<keyword evidence="1" id="KW-1133">Transmembrane helix</keyword>
<comment type="caution">
    <text evidence="2">The sequence shown here is derived from an EMBL/GenBank/DDBJ whole genome shotgun (WGS) entry which is preliminary data.</text>
</comment>
<dbReference type="PATRIC" id="fig|1122207.3.peg.2833"/>
<dbReference type="Proteomes" id="UP000054058">
    <property type="component" value="Unassembled WGS sequence"/>
</dbReference>
<dbReference type="STRING" id="1122207.MUS1_06090"/>
<dbReference type="RefSeq" id="WP_036163510.1">
    <property type="nucleotide sequence ID" value="NZ_JAMB01000015.1"/>
</dbReference>
<accession>X7E3L8</accession>
<evidence type="ECO:0000256" key="1">
    <source>
        <dbReference type="SAM" id="Phobius"/>
    </source>
</evidence>
<keyword evidence="1" id="KW-0812">Transmembrane</keyword>